<organism evidence="1 2">
    <name type="scientific">Dactylosporangium darangshiense</name>
    <dbReference type="NCBI Taxonomy" id="579108"/>
    <lineage>
        <taxon>Bacteria</taxon>
        <taxon>Bacillati</taxon>
        <taxon>Actinomycetota</taxon>
        <taxon>Actinomycetes</taxon>
        <taxon>Micromonosporales</taxon>
        <taxon>Micromonosporaceae</taxon>
        <taxon>Dactylosporangium</taxon>
    </lineage>
</organism>
<name>A0ABP8D707_9ACTN</name>
<gene>
    <name evidence="1" type="ORF">GCM10022255_031080</name>
</gene>
<evidence type="ECO:0000313" key="1">
    <source>
        <dbReference type="EMBL" id="GAA4248963.1"/>
    </source>
</evidence>
<reference evidence="2" key="1">
    <citation type="journal article" date="2019" name="Int. J. Syst. Evol. Microbiol.">
        <title>The Global Catalogue of Microorganisms (GCM) 10K type strain sequencing project: providing services to taxonomists for standard genome sequencing and annotation.</title>
        <authorList>
            <consortium name="The Broad Institute Genomics Platform"/>
            <consortium name="The Broad Institute Genome Sequencing Center for Infectious Disease"/>
            <person name="Wu L."/>
            <person name="Ma J."/>
        </authorList>
    </citation>
    <scope>NUCLEOTIDE SEQUENCE [LARGE SCALE GENOMIC DNA]</scope>
    <source>
        <strain evidence="2">JCM 17441</strain>
    </source>
</reference>
<keyword evidence="2" id="KW-1185">Reference proteome</keyword>
<sequence length="101" mass="11397">MRSGVSVVLIDRCFASVRASKRLAGVMLEATEKTVAMPPQRPRFERVQLNTRVRVEIEQTLQRFVVDHNTTVQSSVDLALAEFLAARGYQLPQPNEDGRSR</sequence>
<proteinExistence type="predicted"/>
<dbReference type="EMBL" id="BAABAT010000006">
    <property type="protein sequence ID" value="GAA4248963.1"/>
    <property type="molecule type" value="Genomic_DNA"/>
</dbReference>
<dbReference type="Proteomes" id="UP001500620">
    <property type="component" value="Unassembled WGS sequence"/>
</dbReference>
<protein>
    <submittedName>
        <fullName evidence="1">Uncharacterized protein</fullName>
    </submittedName>
</protein>
<comment type="caution">
    <text evidence="1">The sequence shown here is derived from an EMBL/GenBank/DDBJ whole genome shotgun (WGS) entry which is preliminary data.</text>
</comment>
<evidence type="ECO:0000313" key="2">
    <source>
        <dbReference type="Proteomes" id="UP001500620"/>
    </source>
</evidence>
<accession>A0ABP8D707</accession>